<evidence type="ECO:0000313" key="3">
    <source>
        <dbReference type="Proteomes" id="UP000190285"/>
    </source>
</evidence>
<dbReference type="EMBL" id="FUZT01000007">
    <property type="protein sequence ID" value="SKC77282.1"/>
    <property type="molecule type" value="Genomic_DNA"/>
</dbReference>
<dbReference type="Pfam" id="PF10088">
    <property type="entry name" value="DUF2326"/>
    <property type="match status" value="1"/>
</dbReference>
<accession>A0A1T5LMU0</accession>
<dbReference type="AlphaFoldDB" id="A0A1T5LMU0"/>
<evidence type="ECO:0000313" key="2">
    <source>
        <dbReference type="EMBL" id="SKC77282.1"/>
    </source>
</evidence>
<reference evidence="2 3" key="1">
    <citation type="submission" date="2017-02" db="EMBL/GenBank/DDBJ databases">
        <authorList>
            <person name="Peterson S.W."/>
        </authorList>
    </citation>
    <scope>NUCLEOTIDE SEQUENCE [LARGE SCALE GENOMIC DNA]</scope>
    <source>
        <strain evidence="2 3">M1</strain>
    </source>
</reference>
<dbReference type="InterPro" id="IPR018760">
    <property type="entry name" value="DUF2326"/>
</dbReference>
<name>A0A1T5LMU0_9FIRM</name>
<protein>
    <recommendedName>
        <fullName evidence="1">DUF2326 domain-containing protein</fullName>
    </recommendedName>
</protein>
<organism evidence="2 3">
    <name type="scientific">Maledivibacter halophilus</name>
    <dbReference type="NCBI Taxonomy" id="36842"/>
    <lineage>
        <taxon>Bacteria</taxon>
        <taxon>Bacillati</taxon>
        <taxon>Bacillota</taxon>
        <taxon>Clostridia</taxon>
        <taxon>Peptostreptococcales</taxon>
        <taxon>Caminicellaceae</taxon>
        <taxon>Maledivibacter</taxon>
    </lineage>
</organism>
<dbReference type="Proteomes" id="UP000190285">
    <property type="component" value="Unassembled WGS sequence"/>
</dbReference>
<feature type="domain" description="DUF2326" evidence="1">
    <location>
        <begin position="3"/>
        <end position="97"/>
    </location>
</feature>
<evidence type="ECO:0000259" key="1">
    <source>
        <dbReference type="Pfam" id="PF10088"/>
    </source>
</evidence>
<keyword evidence="3" id="KW-1185">Reference proteome</keyword>
<dbReference type="OrthoDB" id="5516148at2"/>
<gene>
    <name evidence="2" type="ORF">SAMN02194393_03115</name>
</gene>
<dbReference type="STRING" id="36842.SAMN02194393_03115"/>
<proteinExistence type="predicted"/>
<sequence length="97" mass="11350">MCICFDLAILAHYSNKNYFRFVYHDGSFESLDDRKKINYIDLVRKLAKKCGIQIIIIAIDSDIPIDENNKKYKFEKGEVILELTDESDEGRLFGFSF</sequence>